<dbReference type="PANTHER" id="PTHR46796">
    <property type="entry name" value="HTH-TYPE TRANSCRIPTIONAL ACTIVATOR RHAS-RELATED"/>
    <property type="match status" value="1"/>
</dbReference>
<dbReference type="EMBL" id="FOWC01000002">
    <property type="protein sequence ID" value="SFO53543.1"/>
    <property type="molecule type" value="Genomic_DNA"/>
</dbReference>
<dbReference type="GO" id="GO:0043565">
    <property type="term" value="F:sequence-specific DNA binding"/>
    <property type="evidence" value="ECO:0007669"/>
    <property type="project" value="InterPro"/>
</dbReference>
<dbReference type="SUPFAM" id="SSF51182">
    <property type="entry name" value="RmlC-like cupins"/>
    <property type="match status" value="1"/>
</dbReference>
<keyword evidence="3" id="KW-0804">Transcription</keyword>
<dbReference type="AlphaFoldDB" id="A0A1I5HZ41"/>
<dbReference type="InterPro" id="IPR035418">
    <property type="entry name" value="AraC-bd_2"/>
</dbReference>
<dbReference type="Proteomes" id="UP000199137">
    <property type="component" value="Unassembled WGS sequence"/>
</dbReference>
<dbReference type="PROSITE" id="PS01124">
    <property type="entry name" value="HTH_ARAC_FAMILY_2"/>
    <property type="match status" value="1"/>
</dbReference>
<evidence type="ECO:0000256" key="2">
    <source>
        <dbReference type="ARBA" id="ARBA00023125"/>
    </source>
</evidence>
<dbReference type="RefSeq" id="WP_067580701.1">
    <property type="nucleotide sequence ID" value="NZ_FOWC01000002.1"/>
</dbReference>
<evidence type="ECO:0000313" key="6">
    <source>
        <dbReference type="Proteomes" id="UP000199137"/>
    </source>
</evidence>
<dbReference type="InterPro" id="IPR011051">
    <property type="entry name" value="RmlC_Cupin_sf"/>
</dbReference>
<keyword evidence="1" id="KW-0805">Transcription regulation</keyword>
<gene>
    <name evidence="5" type="ORF">SAMN05421854_102170</name>
</gene>
<feature type="domain" description="HTH araC/xylS-type" evidence="4">
    <location>
        <begin position="212"/>
        <end position="313"/>
    </location>
</feature>
<dbReference type="InterPro" id="IPR009057">
    <property type="entry name" value="Homeodomain-like_sf"/>
</dbReference>
<dbReference type="SUPFAM" id="SSF46689">
    <property type="entry name" value="Homeodomain-like"/>
    <property type="match status" value="1"/>
</dbReference>
<proteinExistence type="predicted"/>
<organism evidence="5 6">
    <name type="scientific">Amycolatopsis rubida</name>
    <dbReference type="NCBI Taxonomy" id="112413"/>
    <lineage>
        <taxon>Bacteria</taxon>
        <taxon>Bacillati</taxon>
        <taxon>Actinomycetota</taxon>
        <taxon>Actinomycetes</taxon>
        <taxon>Pseudonocardiales</taxon>
        <taxon>Pseudonocardiaceae</taxon>
        <taxon>Amycolatopsis</taxon>
    </lineage>
</organism>
<dbReference type="Gene3D" id="1.10.10.60">
    <property type="entry name" value="Homeodomain-like"/>
    <property type="match status" value="1"/>
</dbReference>
<evidence type="ECO:0000256" key="1">
    <source>
        <dbReference type="ARBA" id="ARBA00023015"/>
    </source>
</evidence>
<protein>
    <submittedName>
        <fullName evidence="5">AraC-type DNA-binding protein</fullName>
    </submittedName>
</protein>
<dbReference type="GO" id="GO:0003700">
    <property type="term" value="F:DNA-binding transcription factor activity"/>
    <property type="evidence" value="ECO:0007669"/>
    <property type="project" value="InterPro"/>
</dbReference>
<reference evidence="5 6" key="1">
    <citation type="submission" date="2016-10" db="EMBL/GenBank/DDBJ databases">
        <authorList>
            <person name="de Groot N.N."/>
        </authorList>
    </citation>
    <scope>NUCLEOTIDE SEQUENCE [LARGE SCALE GENOMIC DNA]</scope>
    <source>
        <strain evidence="5 6">DSM 44637</strain>
    </source>
</reference>
<dbReference type="Pfam" id="PF12833">
    <property type="entry name" value="HTH_18"/>
    <property type="match status" value="1"/>
</dbReference>
<name>A0A1I5HZ41_9PSEU</name>
<keyword evidence="2 5" id="KW-0238">DNA-binding</keyword>
<evidence type="ECO:0000259" key="4">
    <source>
        <dbReference type="PROSITE" id="PS01124"/>
    </source>
</evidence>
<dbReference type="InterPro" id="IPR018060">
    <property type="entry name" value="HTH_AraC"/>
</dbReference>
<dbReference type="SMART" id="SM00342">
    <property type="entry name" value="HTH_ARAC"/>
    <property type="match status" value="1"/>
</dbReference>
<evidence type="ECO:0000256" key="3">
    <source>
        <dbReference type="ARBA" id="ARBA00023163"/>
    </source>
</evidence>
<accession>A0A1I5HZ41</accession>
<dbReference type="PANTHER" id="PTHR46796:SF6">
    <property type="entry name" value="ARAC SUBFAMILY"/>
    <property type="match status" value="1"/>
</dbReference>
<evidence type="ECO:0000313" key="5">
    <source>
        <dbReference type="EMBL" id="SFO53543.1"/>
    </source>
</evidence>
<sequence>MMTAILQTPTTVAQDFTEFRSAVLRSFVPLQVSTEHRDRFHGRLRTHEAGEIALTEITASPHAVERTPELIARADRPCYKLSVMLAGTGILTQDGREAVLRPGDVALYDTNRPYSLVFEENFRTLVLMFPQQQVDLPRDLVGQLTAVRMSGREGVGNVVVPFLAQLGGNLDVLTSPVGVRLAHNAVDLLTTMLATELDLDRAAADPHHDLMRRIRSYVDANLSRSDLGPAQIAAEHYISTRHLHGLFQEQGTTVAGWIRQRRLEHCRRDLRDPLLAARPVAAIAARWGFVDAAHFSRVFRAAFAQSPSEVRARAS</sequence>
<dbReference type="Pfam" id="PF14525">
    <property type="entry name" value="AraC_binding_2"/>
    <property type="match status" value="1"/>
</dbReference>
<dbReference type="STRING" id="112413.SAMN05421854_102170"/>
<dbReference type="InterPro" id="IPR050204">
    <property type="entry name" value="AraC_XylS_family_regulators"/>
</dbReference>